<dbReference type="AlphaFoldDB" id="M8BUG0"/>
<name>M8BUG0_AEGTA</name>
<evidence type="ECO:0000313" key="1">
    <source>
        <dbReference type="EnsemblPlants" id="EMT06572"/>
    </source>
</evidence>
<organism evidence="1">
    <name type="scientific">Aegilops tauschii</name>
    <name type="common">Tausch's goatgrass</name>
    <name type="synonym">Aegilops squarrosa</name>
    <dbReference type="NCBI Taxonomy" id="37682"/>
    <lineage>
        <taxon>Eukaryota</taxon>
        <taxon>Viridiplantae</taxon>
        <taxon>Streptophyta</taxon>
        <taxon>Embryophyta</taxon>
        <taxon>Tracheophyta</taxon>
        <taxon>Spermatophyta</taxon>
        <taxon>Magnoliopsida</taxon>
        <taxon>Liliopsida</taxon>
        <taxon>Poales</taxon>
        <taxon>Poaceae</taxon>
        <taxon>BOP clade</taxon>
        <taxon>Pooideae</taxon>
        <taxon>Triticodae</taxon>
        <taxon>Triticeae</taxon>
        <taxon>Triticinae</taxon>
        <taxon>Aegilops</taxon>
    </lineage>
</organism>
<protein>
    <submittedName>
        <fullName evidence="1">Uncharacterized protein</fullName>
    </submittedName>
</protein>
<dbReference type="EnsemblPlants" id="EMT06572">
    <property type="protein sequence ID" value="EMT06572"/>
    <property type="gene ID" value="F775_06921"/>
</dbReference>
<proteinExistence type="predicted"/>
<reference evidence="1" key="1">
    <citation type="submission" date="2015-06" db="UniProtKB">
        <authorList>
            <consortium name="EnsemblPlants"/>
        </authorList>
    </citation>
    <scope>IDENTIFICATION</scope>
</reference>
<sequence length="113" mass="12824">MDSWFQASGGKGGYGNLQAAIRAIDGDGLLRQIQFVLAIFQVTVKCSTLSPSYVRSNAYTSFSSAQALIYAYTHSYKRTVPFEHLQETEPTYHHEILRRHRRRLVFDGNVSSH</sequence>
<accession>M8BUG0</accession>